<dbReference type="PROSITE" id="PS51109">
    <property type="entry name" value="G5"/>
    <property type="match status" value="1"/>
</dbReference>
<dbReference type="Pfam" id="PF04294">
    <property type="entry name" value="VanW"/>
    <property type="match status" value="1"/>
</dbReference>
<dbReference type="PANTHER" id="PTHR35788:SF1">
    <property type="entry name" value="EXPORTED PROTEIN"/>
    <property type="match status" value="1"/>
</dbReference>
<comment type="caution">
    <text evidence="5">The sequence shown here is derived from an EMBL/GenBank/DDBJ whole genome shotgun (WGS) entry which is preliminary data.</text>
</comment>
<dbReference type="Gene3D" id="2.20.230.10">
    <property type="entry name" value="Resuscitation-promoting factor rpfb"/>
    <property type="match status" value="1"/>
</dbReference>
<dbReference type="EMBL" id="LGFO01000041">
    <property type="protein sequence ID" value="KUK36791.1"/>
    <property type="molecule type" value="Genomic_DNA"/>
</dbReference>
<evidence type="ECO:0000256" key="3">
    <source>
        <dbReference type="SAM" id="Phobius"/>
    </source>
</evidence>
<dbReference type="InterPro" id="IPR022029">
    <property type="entry name" value="YoaR-like_PG-bd"/>
</dbReference>
<feature type="domain" description="G5" evidence="4">
    <location>
        <begin position="368"/>
        <end position="446"/>
    </location>
</feature>
<dbReference type="Pfam" id="PF12229">
    <property type="entry name" value="PG_binding_4"/>
    <property type="match status" value="1"/>
</dbReference>
<organism evidence="5 6">
    <name type="scientific">Thermacetogenium phaeum</name>
    <dbReference type="NCBI Taxonomy" id="85874"/>
    <lineage>
        <taxon>Bacteria</taxon>
        <taxon>Bacillati</taxon>
        <taxon>Bacillota</taxon>
        <taxon>Clostridia</taxon>
        <taxon>Thermoanaerobacterales</taxon>
        <taxon>Thermoanaerobacteraceae</taxon>
        <taxon>Thermacetogenium</taxon>
    </lineage>
</organism>
<evidence type="ECO:0000259" key="4">
    <source>
        <dbReference type="PROSITE" id="PS51109"/>
    </source>
</evidence>
<accession>A0A124FKC4</accession>
<evidence type="ECO:0000256" key="1">
    <source>
        <dbReference type="ARBA" id="ARBA00022729"/>
    </source>
</evidence>
<keyword evidence="3" id="KW-0812">Transmembrane</keyword>
<evidence type="ECO:0000256" key="2">
    <source>
        <dbReference type="SAM" id="MobiDB-lite"/>
    </source>
</evidence>
<dbReference type="Proteomes" id="UP000053326">
    <property type="component" value="Unassembled WGS sequence"/>
</dbReference>
<dbReference type="SMART" id="SM01208">
    <property type="entry name" value="G5"/>
    <property type="match status" value="1"/>
</dbReference>
<name>A0A124FKC4_9THEO</name>
<dbReference type="PANTHER" id="PTHR35788">
    <property type="entry name" value="EXPORTED PROTEIN-RELATED"/>
    <property type="match status" value="1"/>
</dbReference>
<dbReference type="InterPro" id="IPR011098">
    <property type="entry name" value="G5_dom"/>
</dbReference>
<dbReference type="PATRIC" id="fig|85874.4.peg.1651"/>
<proteinExistence type="predicted"/>
<dbReference type="InterPro" id="IPR007391">
    <property type="entry name" value="Vancomycin_resist_VanW"/>
</dbReference>
<keyword evidence="3" id="KW-0472">Membrane</keyword>
<dbReference type="AlphaFoldDB" id="A0A124FKC4"/>
<dbReference type="Pfam" id="PF07501">
    <property type="entry name" value="G5"/>
    <property type="match status" value="1"/>
</dbReference>
<dbReference type="InterPro" id="IPR052913">
    <property type="entry name" value="Glycopeptide_resist_protein"/>
</dbReference>
<feature type="transmembrane region" description="Helical" evidence="3">
    <location>
        <begin position="9"/>
        <end position="32"/>
    </location>
</feature>
<feature type="compositionally biased region" description="Pro residues" evidence="2">
    <location>
        <begin position="462"/>
        <end position="488"/>
    </location>
</feature>
<feature type="region of interest" description="Disordered" evidence="2">
    <location>
        <begin position="443"/>
        <end position="488"/>
    </location>
</feature>
<gene>
    <name evidence="5" type="ORF">XD66_0503</name>
</gene>
<sequence length="488" mass="54721">MPRRINSGVIWGSVLILFLVLLGGVLFIFFTWQGKILPSVRIEWVKVGGLTEKEAEQQISRLGREFLAAPVQLLVDSKKFEITRSHLGFTVDTAASVRRAYLLGRSGNVWERCSQLWMGFRTQVVIPLEIRVDRRRAEKELTALLGEMISSPEDARLVINDQDEVVVVPGKAGKVVDVEGTLDDLSLFKKPFTRELNVRLQEKQPRLRTSDITAMGINGLLSSYSTYFDVKNTDRTYNIHVAADALNNTLIKPGEVFSFNEVVGPRSKEKGYREALVIVDDQYQPGLGGGVCQVSSTLYNTALLAGLEIVERSNHTLPVAYVPLGRDATVVYGGCDLKFRNNTTSYLCIRTSVQGGRLTVKIFGNKRDRKIVSLETVVDRVIEPQVIKKEDPDLYEGKSVVERSGVKGYEVRLYRTIKSSSGYERKLISRDLYRPVNEIVRVGTKPVSEVLPPPIEEEEQPPEQPRPEQPPPEPPQSEQPQPEPEASF</sequence>
<protein>
    <submittedName>
        <fullName evidence="5">VanW like protein</fullName>
    </submittedName>
</protein>
<evidence type="ECO:0000313" key="6">
    <source>
        <dbReference type="Proteomes" id="UP000053326"/>
    </source>
</evidence>
<reference evidence="6" key="1">
    <citation type="journal article" date="2015" name="MBio">
        <title>Genome-Resolved Metagenomic Analysis Reveals Roles for Candidate Phyla and Other Microbial Community Members in Biogeochemical Transformations in Oil Reservoirs.</title>
        <authorList>
            <person name="Hu P."/>
            <person name="Tom L."/>
            <person name="Singh A."/>
            <person name="Thomas B.C."/>
            <person name="Baker B.J."/>
            <person name="Piceno Y.M."/>
            <person name="Andersen G.L."/>
            <person name="Banfield J.F."/>
        </authorList>
    </citation>
    <scope>NUCLEOTIDE SEQUENCE [LARGE SCALE GENOMIC DNA]</scope>
</reference>
<keyword evidence="3" id="KW-1133">Transmembrane helix</keyword>
<keyword evidence="1" id="KW-0732">Signal</keyword>
<evidence type="ECO:0000313" key="5">
    <source>
        <dbReference type="EMBL" id="KUK36791.1"/>
    </source>
</evidence>